<keyword evidence="2" id="KW-0812">Transmembrane</keyword>
<dbReference type="EMBL" id="CANTFL010000073">
    <property type="protein sequence ID" value="CAI5710856.1"/>
    <property type="molecule type" value="Genomic_DNA"/>
</dbReference>
<comment type="caution">
    <text evidence="3">The sequence shown here is derived from an EMBL/GenBank/DDBJ whole genome shotgun (WGS) entry which is preliminary data.</text>
</comment>
<evidence type="ECO:0000313" key="4">
    <source>
        <dbReference type="Proteomes" id="UP001162031"/>
    </source>
</evidence>
<name>A0AAV0T1V4_HYABA</name>
<dbReference type="PANTHER" id="PTHR31142">
    <property type="entry name" value="TOBAMOVIRUS MULTIPLICATION PROTEIN 1-LIKE ISOFORM X1"/>
    <property type="match status" value="1"/>
</dbReference>
<feature type="transmembrane region" description="Helical" evidence="2">
    <location>
        <begin position="225"/>
        <end position="243"/>
    </location>
</feature>
<proteinExistence type="predicted"/>
<feature type="region of interest" description="Disordered" evidence="1">
    <location>
        <begin position="368"/>
        <end position="404"/>
    </location>
</feature>
<feature type="transmembrane region" description="Helical" evidence="2">
    <location>
        <begin position="116"/>
        <end position="136"/>
    </location>
</feature>
<sequence>MTAPSAVVALDTGFGVLSVADRLLLLVTIGLFLSLSAVSGRVLFRQYTNKRKRLISLAAASPDEAPGTALSSKGPYSTASQASAAPANVVGGCESALMEEEGAAAASTGFEMRQRLFLLLFAASSLRVCSLITEVATLEIVTDLPSTSVYCRLLALFLWLPSMLFVSMYGLVLLFWAQLCYACRGKAHPWPRRIFFLFNVVLYVGFVLLASLAQTVAGFWRGCDVFQGGIYFVGLFVILYYSIRLVDFFRNQSPDDEFFFDLSSAAMGNSAANVGRERGSPYTIAAISPRQLVLRRITAVCILLCVLFLVKAVYLIGMGSGYMESKEAQFRTPVGVHYIAFEFAIHVSTEFVPSALLLYFTRQDKHSPSHQQRVRSSSATSASASLSGGSYGANNARDKPSTPKYAYAPMRGVASGHPYQEDTVPMLSGYQYQATQRAYGTTSSAASSTAAHLRSSNSSGAFLLESISGSAFGSAGPNTGAKGHTACHNG</sequence>
<feature type="compositionally biased region" description="Low complexity" evidence="1">
    <location>
        <begin position="376"/>
        <end position="388"/>
    </location>
</feature>
<dbReference type="AlphaFoldDB" id="A0AAV0T1V4"/>
<feature type="transmembrane region" description="Helical" evidence="2">
    <location>
        <begin position="336"/>
        <end position="360"/>
    </location>
</feature>
<keyword evidence="4" id="KW-1185">Reference proteome</keyword>
<evidence type="ECO:0000256" key="2">
    <source>
        <dbReference type="SAM" id="Phobius"/>
    </source>
</evidence>
<gene>
    <name evidence="3" type="ORF">HBR001_LOCUS544</name>
</gene>
<evidence type="ECO:0000313" key="3">
    <source>
        <dbReference type="EMBL" id="CAI5710856.1"/>
    </source>
</evidence>
<reference evidence="3" key="1">
    <citation type="submission" date="2022-12" db="EMBL/GenBank/DDBJ databases">
        <authorList>
            <person name="Webb A."/>
        </authorList>
    </citation>
    <scope>NUCLEOTIDE SEQUENCE</scope>
    <source>
        <strain evidence="3">Hp1</strain>
    </source>
</reference>
<accession>A0AAV0T1V4</accession>
<keyword evidence="2" id="KW-1133">Transmembrane helix</keyword>
<feature type="transmembrane region" description="Helical" evidence="2">
    <location>
        <begin position="297"/>
        <end position="316"/>
    </location>
</feature>
<keyword evidence="2" id="KW-0472">Membrane</keyword>
<dbReference type="PANTHER" id="PTHR31142:SF3">
    <property type="entry name" value="THH1_TOM1_TOM3 DOMAIN-CONTAINING PROTEIN"/>
    <property type="match status" value="1"/>
</dbReference>
<feature type="transmembrane region" description="Helical" evidence="2">
    <location>
        <begin position="156"/>
        <end position="182"/>
    </location>
</feature>
<feature type="transmembrane region" description="Helical" evidence="2">
    <location>
        <begin position="23"/>
        <end position="44"/>
    </location>
</feature>
<dbReference type="InterPro" id="IPR040226">
    <property type="entry name" value="THH1/TOM1/TOM3"/>
</dbReference>
<dbReference type="Proteomes" id="UP001162031">
    <property type="component" value="Unassembled WGS sequence"/>
</dbReference>
<evidence type="ECO:0008006" key="5">
    <source>
        <dbReference type="Google" id="ProtNLM"/>
    </source>
</evidence>
<evidence type="ECO:0000256" key="1">
    <source>
        <dbReference type="SAM" id="MobiDB-lite"/>
    </source>
</evidence>
<protein>
    <recommendedName>
        <fullName evidence="5">THH1/TOM1/TOM3 domain-containing protein</fullName>
    </recommendedName>
</protein>
<organism evidence="3 4">
    <name type="scientific">Hyaloperonospora brassicae</name>
    <name type="common">Brassica downy mildew</name>
    <name type="synonym">Peronospora brassicae</name>
    <dbReference type="NCBI Taxonomy" id="162125"/>
    <lineage>
        <taxon>Eukaryota</taxon>
        <taxon>Sar</taxon>
        <taxon>Stramenopiles</taxon>
        <taxon>Oomycota</taxon>
        <taxon>Peronosporomycetes</taxon>
        <taxon>Peronosporales</taxon>
        <taxon>Peronosporaceae</taxon>
        <taxon>Hyaloperonospora</taxon>
    </lineage>
</organism>
<feature type="transmembrane region" description="Helical" evidence="2">
    <location>
        <begin position="194"/>
        <end position="213"/>
    </location>
</feature>